<accession>A0A9N8ZS06</accession>
<name>A0A9N8ZS06_9GLOM</name>
<evidence type="ECO:0000256" key="1">
    <source>
        <dbReference type="SAM" id="MobiDB-lite"/>
    </source>
</evidence>
<dbReference type="InterPro" id="IPR013761">
    <property type="entry name" value="SAM/pointed_sf"/>
</dbReference>
<sequence>MGGKASDADASKKEKNVRQPDIGTSEEGQTSEKTPLQREQSTASMEDVGAIEIPKPSVEEVEKWKRNDVTTFLNTMKESLDLDDEDIQKITDQKVAGQAFLRLTAEKLMQDGLSRGPAESIAGLIDMIKGGKEQDAITKIHEIHNKLTQPTVETISISKINTENFQLLKSHLNLKIDIASFNILIHNNMSSPAFEWENKTEPARKDEYLEWLHQYIPLTNPLVWHDVGGNHDLLDVYNDTRLPYNVHGGTDVVVADKNGIASHLIPESIYAVLELKKRIERKHVMQTIMEMVVADLITSDSRTVFGILSDLRDDWQLFWLEEDRKIKNWKAPNRNVAVQVISTLLSPGDNINMEDTSIIIPAAKRVKLDTLLPNKTISEEDDIARMEDVYDVMSKEEIWRHKVGVALGIVRNIPSFSSMYA</sequence>
<reference evidence="2" key="1">
    <citation type="submission" date="2021-06" db="EMBL/GenBank/DDBJ databases">
        <authorList>
            <person name="Kallberg Y."/>
            <person name="Tangrot J."/>
            <person name="Rosling A."/>
        </authorList>
    </citation>
    <scope>NUCLEOTIDE SEQUENCE</scope>
    <source>
        <strain evidence="2">IA702</strain>
    </source>
</reference>
<proteinExistence type="predicted"/>
<dbReference type="OrthoDB" id="2433578at2759"/>
<dbReference type="EMBL" id="CAJVPJ010000277">
    <property type="protein sequence ID" value="CAG8505314.1"/>
    <property type="molecule type" value="Genomic_DNA"/>
</dbReference>
<organism evidence="2 3">
    <name type="scientific">Paraglomus occultum</name>
    <dbReference type="NCBI Taxonomy" id="144539"/>
    <lineage>
        <taxon>Eukaryota</taxon>
        <taxon>Fungi</taxon>
        <taxon>Fungi incertae sedis</taxon>
        <taxon>Mucoromycota</taxon>
        <taxon>Glomeromycotina</taxon>
        <taxon>Glomeromycetes</taxon>
        <taxon>Paraglomerales</taxon>
        <taxon>Paraglomeraceae</taxon>
        <taxon>Paraglomus</taxon>
    </lineage>
</organism>
<dbReference type="Proteomes" id="UP000789572">
    <property type="component" value="Unassembled WGS sequence"/>
</dbReference>
<dbReference type="AlphaFoldDB" id="A0A9N8ZS06"/>
<dbReference type="Gene3D" id="1.10.150.50">
    <property type="entry name" value="Transcription Factor, Ets-1"/>
    <property type="match status" value="1"/>
</dbReference>
<gene>
    <name evidence="2" type="ORF">POCULU_LOCUS2787</name>
</gene>
<dbReference type="SUPFAM" id="SSF47769">
    <property type="entry name" value="SAM/Pointed domain"/>
    <property type="match status" value="1"/>
</dbReference>
<protein>
    <submittedName>
        <fullName evidence="2">3521_t:CDS:1</fullName>
    </submittedName>
</protein>
<feature type="compositionally biased region" description="Polar residues" evidence="1">
    <location>
        <begin position="26"/>
        <end position="44"/>
    </location>
</feature>
<feature type="compositionally biased region" description="Basic and acidic residues" evidence="1">
    <location>
        <begin position="1"/>
        <end position="18"/>
    </location>
</feature>
<keyword evidence="3" id="KW-1185">Reference proteome</keyword>
<comment type="caution">
    <text evidence="2">The sequence shown here is derived from an EMBL/GenBank/DDBJ whole genome shotgun (WGS) entry which is preliminary data.</text>
</comment>
<evidence type="ECO:0000313" key="3">
    <source>
        <dbReference type="Proteomes" id="UP000789572"/>
    </source>
</evidence>
<evidence type="ECO:0000313" key="2">
    <source>
        <dbReference type="EMBL" id="CAG8505314.1"/>
    </source>
</evidence>
<feature type="region of interest" description="Disordered" evidence="1">
    <location>
        <begin position="1"/>
        <end position="48"/>
    </location>
</feature>